<name>A0ABU1B7D3_9STRE</name>
<evidence type="ECO:0000313" key="2">
    <source>
        <dbReference type="EMBL" id="MDQ8833772.1"/>
    </source>
</evidence>
<reference evidence="2 3" key="1">
    <citation type="submission" date="2023-08" db="EMBL/GenBank/DDBJ databases">
        <title>Streptococcus ruminantium-associated sheep mastitis outbreak detected in Italy is distinct from bovine isolates.</title>
        <authorList>
            <person name="Rosa M.N."/>
            <person name="Vezina B."/>
            <person name="Tola S."/>
        </authorList>
    </citation>
    <scope>NUCLEOTIDE SEQUENCE [LARGE SCALE GENOMIC DNA]</scope>
    <source>
        <strain evidence="2 3">OM6730</strain>
    </source>
</reference>
<evidence type="ECO:0000256" key="1">
    <source>
        <dbReference type="SAM" id="Phobius"/>
    </source>
</evidence>
<feature type="transmembrane region" description="Helical" evidence="1">
    <location>
        <begin position="12"/>
        <end position="31"/>
    </location>
</feature>
<sequence>MENIITKHPVLIFVGRMLFYFFILLVLLYLYSYLDIGQGSFIYNEF</sequence>
<dbReference type="InterPro" id="IPR021008">
    <property type="entry name" value="DltX"/>
</dbReference>
<keyword evidence="1" id="KW-1133">Transmembrane helix</keyword>
<dbReference type="EMBL" id="JAVIBX010000036">
    <property type="protein sequence ID" value="MDQ8833772.1"/>
    <property type="molecule type" value="Genomic_DNA"/>
</dbReference>
<keyword evidence="1" id="KW-0812">Transmembrane</keyword>
<proteinExistence type="predicted"/>
<dbReference type="Pfam" id="PF12459">
    <property type="entry name" value="DltX"/>
    <property type="match status" value="1"/>
</dbReference>
<accession>A0ABU1B7D3</accession>
<comment type="caution">
    <text evidence="2">The sequence shown here is derived from an EMBL/GenBank/DDBJ whole genome shotgun (WGS) entry which is preliminary data.</text>
</comment>
<gene>
    <name evidence="2" type="ORF">RFF62_08330</name>
</gene>
<dbReference type="RefSeq" id="WP_308937967.1">
    <property type="nucleotide sequence ID" value="NZ_JAVIBP010000024.1"/>
</dbReference>
<keyword evidence="3" id="KW-1185">Reference proteome</keyword>
<evidence type="ECO:0000313" key="3">
    <source>
        <dbReference type="Proteomes" id="UP001228446"/>
    </source>
</evidence>
<dbReference type="Proteomes" id="UP001228446">
    <property type="component" value="Unassembled WGS sequence"/>
</dbReference>
<keyword evidence="1" id="KW-0472">Membrane</keyword>
<organism evidence="2 3">
    <name type="scientific">Streptococcus ruminantium</name>
    <dbReference type="NCBI Taxonomy" id="1917441"/>
    <lineage>
        <taxon>Bacteria</taxon>
        <taxon>Bacillati</taxon>
        <taxon>Bacillota</taxon>
        <taxon>Bacilli</taxon>
        <taxon>Lactobacillales</taxon>
        <taxon>Streptococcaceae</taxon>
        <taxon>Streptococcus</taxon>
    </lineage>
</organism>
<protein>
    <submittedName>
        <fullName evidence="2">Teichoic acid D-Ala incorporation-associated protein DltX</fullName>
    </submittedName>
</protein>